<dbReference type="GeneID" id="33316928"/>
<proteinExistence type="predicted"/>
<dbReference type="AlphaFoldDB" id="A0A2Z2MV28"/>
<dbReference type="EMBL" id="CP015103">
    <property type="protein sequence ID" value="ASJ08023.1"/>
    <property type="molecule type" value="Genomic_DNA"/>
</dbReference>
<evidence type="ECO:0000313" key="4">
    <source>
        <dbReference type="Proteomes" id="UP000250125"/>
    </source>
</evidence>
<dbReference type="GO" id="GO:0003824">
    <property type="term" value="F:catalytic activity"/>
    <property type="evidence" value="ECO:0007669"/>
    <property type="project" value="InterPro"/>
</dbReference>
<keyword evidence="4" id="KW-1185">Reference proteome</keyword>
<dbReference type="InterPro" id="IPR001330">
    <property type="entry name" value="Prenyltrans"/>
</dbReference>
<sequence length="571" mass="65388">MERKVLALFLIFLVGLVPILASILESEAEYQNIIDSSWKNWTVTRLKLAQDPDTGGWNGDLSATILPSLPETYHGVLALAQLNLSPANLPQTKNFLREYEREIYKKIYNNEGDLSFVDVYYLLVLFKELNMSVEDKKTIGNFLIDDVKRSNETYLDIKSLLLIDFSNRSYVKNASMSLWLSLKPESSVEFLWRFLLYRELLIMSGYSLDEVPNYNTLHKFAMEVFENSSRRTDTLGFFEIHTLARFMKEEGIQNESLRKELLRIISQYKCPDGSYSDTSGSKRGYIDTTHWAVEAIIYLGGKVGEYTIGYLRSLESPLGGFIEVPYTVIPNPLDTAFSVMTLGLLNYTVPRDEKVRDYLLSEISDENKPSVIWAEYRALRSLGVPNEDLKRIIEPRLQNFITGLNLSAVYRNHYLLKDVYYLLVTSNELGIEIDESWKENVTPFVLGLKDDDGGFGGRISSVKIVRLETTLYSVLILNELGYEYRDKKTAEFIESNRNGELWWSLPITRYALLALNSMGIEVKGKEEIVKALERRKCPYGFFSYAPCESPEQGDPIATFLALDILGLLGYR</sequence>
<dbReference type="SUPFAM" id="SSF48239">
    <property type="entry name" value="Terpenoid cyclases/Protein prenyltransferases"/>
    <property type="match status" value="2"/>
</dbReference>
<feature type="domain" description="Prenyltransferase alpha-alpha toroid" evidence="2">
    <location>
        <begin position="24"/>
        <end position="115"/>
    </location>
</feature>
<feature type="domain" description="Prenyltransferase alpha-alpha toroid" evidence="2">
    <location>
        <begin position="227"/>
        <end position="325"/>
    </location>
</feature>
<dbReference type="Proteomes" id="UP000250125">
    <property type="component" value="Chromosome"/>
</dbReference>
<evidence type="ECO:0000259" key="2">
    <source>
        <dbReference type="Pfam" id="PF00432"/>
    </source>
</evidence>
<organism evidence="3 4">
    <name type="scientific">Thermococcus siculi</name>
    <dbReference type="NCBI Taxonomy" id="72803"/>
    <lineage>
        <taxon>Archaea</taxon>
        <taxon>Methanobacteriati</taxon>
        <taxon>Methanobacteriota</taxon>
        <taxon>Thermococci</taxon>
        <taxon>Thermococcales</taxon>
        <taxon>Thermococcaceae</taxon>
        <taxon>Thermococcus</taxon>
    </lineage>
</organism>
<dbReference type="Gene3D" id="1.50.10.20">
    <property type="match status" value="1"/>
</dbReference>
<dbReference type="OrthoDB" id="97337at2157"/>
<name>A0A2Z2MV28_9EURY</name>
<evidence type="ECO:0000313" key="3">
    <source>
        <dbReference type="EMBL" id="ASJ08023.1"/>
    </source>
</evidence>
<protein>
    <recommendedName>
        <fullName evidence="2">Prenyltransferase alpha-alpha toroid domain-containing protein</fullName>
    </recommendedName>
</protein>
<accession>A0A2Z2MV28</accession>
<dbReference type="InterPro" id="IPR008930">
    <property type="entry name" value="Terpenoid_cyclase/PrenylTrfase"/>
</dbReference>
<dbReference type="KEGG" id="tsl:A3L11_01780"/>
<evidence type="ECO:0000256" key="1">
    <source>
        <dbReference type="ARBA" id="ARBA00022737"/>
    </source>
</evidence>
<feature type="domain" description="Prenyltransferase alpha-alpha toroid" evidence="2">
    <location>
        <begin position="407"/>
        <end position="494"/>
    </location>
</feature>
<gene>
    <name evidence="3" type="ORF">A3L11_01780</name>
</gene>
<reference evidence="3 4" key="1">
    <citation type="submission" date="2016-04" db="EMBL/GenBank/DDBJ databases">
        <title>Complete genome sequence of Thermococcus siculi type strain RG-20.</title>
        <authorList>
            <person name="Oger P.M."/>
        </authorList>
    </citation>
    <scope>NUCLEOTIDE SEQUENCE [LARGE SCALE GENOMIC DNA]</scope>
    <source>
        <strain evidence="3 4">RG-20</strain>
    </source>
</reference>
<dbReference type="Pfam" id="PF00432">
    <property type="entry name" value="Prenyltrans"/>
    <property type="match status" value="3"/>
</dbReference>
<keyword evidence="1" id="KW-0677">Repeat</keyword>
<dbReference type="RefSeq" id="WP_088855266.1">
    <property type="nucleotide sequence ID" value="NZ_CP015103.1"/>
</dbReference>